<accession>A0A1Y6LHS8</accession>
<evidence type="ECO:0000313" key="2">
    <source>
        <dbReference type="EMBL" id="SMY22071.1"/>
    </source>
</evidence>
<dbReference type="AlphaFoldDB" id="A0A1Y6LHS8"/>
<evidence type="ECO:0000313" key="3">
    <source>
        <dbReference type="Proteomes" id="UP000215453"/>
    </source>
</evidence>
<name>A0A1Y6LHS8_ZYMTR</name>
<protein>
    <submittedName>
        <fullName evidence="2">Uncharacterized protein</fullName>
    </submittedName>
</protein>
<feature type="region of interest" description="Disordered" evidence="1">
    <location>
        <begin position="1"/>
        <end position="114"/>
    </location>
</feature>
<dbReference type="EMBL" id="LT882678">
    <property type="protein sequence ID" value="SMY22071.1"/>
    <property type="molecule type" value="Genomic_DNA"/>
</dbReference>
<organism evidence="2 3">
    <name type="scientific">Zymoseptoria tritici ST99CH_1A5</name>
    <dbReference type="NCBI Taxonomy" id="1276529"/>
    <lineage>
        <taxon>Eukaryota</taxon>
        <taxon>Fungi</taxon>
        <taxon>Dikarya</taxon>
        <taxon>Ascomycota</taxon>
        <taxon>Pezizomycotina</taxon>
        <taxon>Dothideomycetes</taxon>
        <taxon>Dothideomycetidae</taxon>
        <taxon>Mycosphaerellales</taxon>
        <taxon>Mycosphaerellaceae</taxon>
        <taxon>Zymoseptoria</taxon>
    </lineage>
</organism>
<proteinExistence type="predicted"/>
<feature type="region of interest" description="Disordered" evidence="1">
    <location>
        <begin position="134"/>
        <end position="154"/>
    </location>
</feature>
<gene>
    <name evidence="2" type="ORF">ZT1A5_G3510</name>
</gene>
<feature type="compositionally biased region" description="Polar residues" evidence="1">
    <location>
        <begin position="92"/>
        <end position="102"/>
    </location>
</feature>
<evidence type="ECO:0000256" key="1">
    <source>
        <dbReference type="SAM" id="MobiDB-lite"/>
    </source>
</evidence>
<reference evidence="2 3" key="1">
    <citation type="submission" date="2016-10" db="EMBL/GenBank/DDBJ databases">
        <authorList>
            <person name="Varghese N."/>
        </authorList>
    </citation>
    <scope>NUCLEOTIDE SEQUENCE [LARGE SCALE GENOMIC DNA]</scope>
</reference>
<sequence length="221" mass="24007">MPGIQSREQHKPFANMRIQDIPVYRMSSPDLGDDASSFSSGSDGLPEEDNTQPQNSNAACHQTSPHRSSSVPTISQRTSDDTAPDGEAAGSSAVQSSINSYKQQMHRQQRQHQLTTTNLRSYQKSMHAFTTALFDRSSQDGARDRKGKGRQEQATPPLCLKMGRLQLREGRLDSPTLGLTPLVIETGVGVRKTKHPPRSVGTSVVYGNSRCITPASSDDGG</sequence>
<feature type="compositionally biased region" description="Polar residues" evidence="1">
    <location>
        <begin position="51"/>
        <end position="77"/>
    </location>
</feature>
<feature type="compositionally biased region" description="Low complexity" evidence="1">
    <location>
        <begin position="34"/>
        <end position="44"/>
    </location>
</feature>
<dbReference type="Proteomes" id="UP000215453">
    <property type="component" value="Chromosome 3"/>
</dbReference>